<evidence type="ECO:0000259" key="2">
    <source>
        <dbReference type="Pfam" id="PF00107"/>
    </source>
</evidence>
<evidence type="ECO:0000313" key="5">
    <source>
        <dbReference type="Proteomes" id="UP001634747"/>
    </source>
</evidence>
<protein>
    <submittedName>
        <fullName evidence="4">Zinc-binding alcohol dehydrogenase family protein</fullName>
    </submittedName>
</protein>
<dbReference type="PANTHER" id="PTHR43401">
    <property type="entry name" value="L-THREONINE 3-DEHYDROGENASE"/>
    <property type="match status" value="1"/>
</dbReference>
<evidence type="ECO:0000256" key="1">
    <source>
        <dbReference type="ARBA" id="ARBA00023002"/>
    </source>
</evidence>
<dbReference type="InterPro" id="IPR013149">
    <property type="entry name" value="ADH-like_C"/>
</dbReference>
<dbReference type="SUPFAM" id="SSF51735">
    <property type="entry name" value="NAD(P)-binding Rossmann-fold domains"/>
    <property type="match status" value="1"/>
</dbReference>
<keyword evidence="5" id="KW-1185">Reference proteome</keyword>
<accession>A0ABW9KJN7</accession>
<keyword evidence="1" id="KW-0560">Oxidoreductase</keyword>
<dbReference type="Proteomes" id="UP001634747">
    <property type="component" value="Unassembled WGS sequence"/>
</dbReference>
<dbReference type="InterPro" id="IPR036291">
    <property type="entry name" value="NAD(P)-bd_dom_sf"/>
</dbReference>
<feature type="domain" description="Alcohol dehydrogenase-like C-terminal" evidence="2">
    <location>
        <begin position="166"/>
        <end position="292"/>
    </location>
</feature>
<dbReference type="RefSeq" id="WP_263412501.1">
    <property type="nucleotide sequence ID" value="NZ_BAABBH010000001.1"/>
</dbReference>
<dbReference type="Gene3D" id="3.90.180.10">
    <property type="entry name" value="Medium-chain alcohol dehydrogenases, catalytic domain"/>
    <property type="match status" value="1"/>
</dbReference>
<name>A0ABW9KJN7_9BACT</name>
<dbReference type="CDD" id="cd08261">
    <property type="entry name" value="Zn_ADH7"/>
    <property type="match status" value="1"/>
</dbReference>
<dbReference type="EMBL" id="JBJYXY010000001">
    <property type="protein sequence ID" value="MFN2975996.1"/>
    <property type="molecule type" value="Genomic_DNA"/>
</dbReference>
<dbReference type="Gene3D" id="3.40.50.720">
    <property type="entry name" value="NAD(P)-binding Rossmann-like Domain"/>
    <property type="match status" value="1"/>
</dbReference>
<dbReference type="InterPro" id="IPR011032">
    <property type="entry name" value="GroES-like_sf"/>
</dbReference>
<evidence type="ECO:0000259" key="3">
    <source>
        <dbReference type="Pfam" id="PF08240"/>
    </source>
</evidence>
<dbReference type="Pfam" id="PF00107">
    <property type="entry name" value="ADH_zinc_N"/>
    <property type="match status" value="1"/>
</dbReference>
<dbReference type="InterPro" id="IPR050129">
    <property type="entry name" value="Zn_alcohol_dh"/>
</dbReference>
<organism evidence="4 5">
    <name type="scientific">Terriglobus aquaticus</name>
    <dbReference type="NCBI Taxonomy" id="940139"/>
    <lineage>
        <taxon>Bacteria</taxon>
        <taxon>Pseudomonadati</taxon>
        <taxon>Acidobacteriota</taxon>
        <taxon>Terriglobia</taxon>
        <taxon>Terriglobales</taxon>
        <taxon>Acidobacteriaceae</taxon>
        <taxon>Terriglobus</taxon>
    </lineage>
</organism>
<comment type="caution">
    <text evidence="4">The sequence shown here is derived from an EMBL/GenBank/DDBJ whole genome shotgun (WGS) entry which is preliminary data.</text>
</comment>
<feature type="domain" description="Alcohol dehydrogenase-like N-terminal" evidence="3">
    <location>
        <begin position="24"/>
        <end position="127"/>
    </location>
</feature>
<dbReference type="Pfam" id="PF08240">
    <property type="entry name" value="ADH_N"/>
    <property type="match status" value="1"/>
</dbReference>
<reference evidence="4 5" key="1">
    <citation type="submission" date="2024-12" db="EMBL/GenBank/DDBJ databases">
        <authorList>
            <person name="Lee Y."/>
        </authorList>
    </citation>
    <scope>NUCLEOTIDE SEQUENCE [LARGE SCALE GENOMIC DNA]</scope>
    <source>
        <strain evidence="4 5">03SUJ4</strain>
    </source>
</reference>
<dbReference type="PANTHER" id="PTHR43401:SF2">
    <property type="entry name" value="L-THREONINE 3-DEHYDROGENASE"/>
    <property type="match status" value="1"/>
</dbReference>
<gene>
    <name evidence="4" type="ORF">ACK2TP_09495</name>
</gene>
<proteinExistence type="predicted"/>
<dbReference type="InterPro" id="IPR013154">
    <property type="entry name" value="ADH-like_N"/>
</dbReference>
<dbReference type="SUPFAM" id="SSF50129">
    <property type="entry name" value="GroES-like"/>
    <property type="match status" value="1"/>
</dbReference>
<sequence>MKAVALLAPGQATVTEVPEPERREGDLLLRVEMVGLCGTDLNSFRGRNPMVSFPRVIGHEIAATVLEGNAEVPSGTRVTVLPYTACGTCAACRAGRFNACQVNQTLGVQRDGGMTELLSVPADKVYPSDLSLQELCLVEPLTVGMHAVSRARVQAGEAVAVYGCGGVGLGAIAGAAFCGATIIAIDVDDEKLAIAAAAGAKHCIHSRRESVHDRLQEITGGEGPAVVIEAIGLPETFRAAVEEVSFAGRVAYIGYAKEPVSYETKLFVQKELDILGSRNALPADFREVIALLRRGVFPTERAISAVVSIDEAPAMLARWSDDPASFTKIVVRIR</sequence>
<evidence type="ECO:0000313" key="4">
    <source>
        <dbReference type="EMBL" id="MFN2975996.1"/>
    </source>
</evidence>